<dbReference type="InterPro" id="IPR012334">
    <property type="entry name" value="Pectin_lyas_fold"/>
</dbReference>
<dbReference type="AlphaFoldDB" id="A0A2D0JJP0"/>
<protein>
    <submittedName>
        <fullName evidence="3">Hemagglutinin-related protein</fullName>
    </submittedName>
</protein>
<dbReference type="InterPro" id="IPR011050">
    <property type="entry name" value="Pectin_lyase_fold/virulence"/>
</dbReference>
<keyword evidence="4" id="KW-1185">Reference proteome</keyword>
<evidence type="ECO:0000313" key="3">
    <source>
        <dbReference type="EMBL" id="PHM45618.1"/>
    </source>
</evidence>
<accession>A0A2D0JJP0</accession>
<reference evidence="3 4" key="1">
    <citation type="journal article" date="2017" name="Nat. Microbiol.">
        <title>Natural product diversity associated with the nematode symbionts Photorhabdus and Xenorhabdus.</title>
        <authorList>
            <person name="Tobias N.J."/>
            <person name="Wolff H."/>
            <person name="Djahanschiri B."/>
            <person name="Grundmann F."/>
            <person name="Kronenwerth M."/>
            <person name="Shi Y.M."/>
            <person name="Simonyi S."/>
            <person name="Grun P."/>
            <person name="Shapiro-Ilan D."/>
            <person name="Pidot S.J."/>
            <person name="Stinear T.P."/>
            <person name="Ebersberger I."/>
            <person name="Bode H.B."/>
        </authorList>
    </citation>
    <scope>NUCLEOTIDE SEQUENCE [LARGE SCALE GENOMIC DNA]</scope>
    <source>
        <strain evidence="3 4">DSM 17902</strain>
    </source>
</reference>
<dbReference type="Proteomes" id="UP000221980">
    <property type="component" value="Unassembled WGS sequence"/>
</dbReference>
<proteinExistence type="predicted"/>
<dbReference type="InterPro" id="IPR008638">
    <property type="entry name" value="FhaB/CdiA-like_TPS"/>
</dbReference>
<comment type="caution">
    <text evidence="3">The sequence shown here is derived from an EMBL/GenBank/DDBJ whole genome shotgun (WGS) entry which is preliminary data.</text>
</comment>
<dbReference type="SMART" id="SM00912">
    <property type="entry name" value="Haemagg_act"/>
    <property type="match status" value="1"/>
</dbReference>
<dbReference type="Pfam" id="PF05860">
    <property type="entry name" value="TPS"/>
    <property type="match status" value="1"/>
</dbReference>
<organism evidence="3 4">
    <name type="scientific">Xenorhabdus miraniensis</name>
    <dbReference type="NCBI Taxonomy" id="351674"/>
    <lineage>
        <taxon>Bacteria</taxon>
        <taxon>Pseudomonadati</taxon>
        <taxon>Pseudomonadota</taxon>
        <taxon>Gammaproteobacteria</taxon>
        <taxon>Enterobacterales</taxon>
        <taxon>Morganellaceae</taxon>
        <taxon>Xenorhabdus</taxon>
    </lineage>
</organism>
<gene>
    <name evidence="3" type="ORF">Xmir_04217</name>
</gene>
<dbReference type="NCBIfam" id="TIGR01901">
    <property type="entry name" value="adhes_NPXG"/>
    <property type="match status" value="1"/>
</dbReference>
<evidence type="ECO:0000259" key="2">
    <source>
        <dbReference type="SMART" id="SM00912"/>
    </source>
</evidence>
<name>A0A2D0JJP0_9GAMM</name>
<dbReference type="Gene3D" id="2.160.20.10">
    <property type="entry name" value="Single-stranded right-handed beta-helix, Pectin lyase-like"/>
    <property type="match status" value="1"/>
</dbReference>
<dbReference type="OrthoDB" id="2664633at2"/>
<feature type="chain" id="PRO_5012451997" evidence="1">
    <location>
        <begin position="25"/>
        <end position="319"/>
    </location>
</feature>
<evidence type="ECO:0000256" key="1">
    <source>
        <dbReference type="SAM" id="SignalP"/>
    </source>
</evidence>
<sequence>MTIKFKLAILSSFISLVTANSAFANPVIPNDSKTQVQNINNVPVVNIAAPNLSRVSRNVYKEFNIGEQGLVLNNAMEQVASELVGQLDKNPNFRTLPAGLIINEIVGGNQSQLLGKLEVAGIPASVMIANPNGIMINGLSFNNIHEANLSTGIIDFDRRRNPIALKVTKGEITIGEKGLDSTNVEYLNMFGRTFKVQGDIEADYIGINAGGLLADMKKLTYTAIEGEGAKPQFSIDTSDLGGIYANRIMIKITEKGSGVNLNDLDGKNQLIIQAIDSNFVNIKGLFRSDMPKIIEASQYIHKGIKHKWTEDNGWIEVGL</sequence>
<evidence type="ECO:0000313" key="4">
    <source>
        <dbReference type="Proteomes" id="UP000221980"/>
    </source>
</evidence>
<feature type="signal peptide" evidence="1">
    <location>
        <begin position="1"/>
        <end position="24"/>
    </location>
</feature>
<dbReference type="SUPFAM" id="SSF51126">
    <property type="entry name" value="Pectin lyase-like"/>
    <property type="match status" value="1"/>
</dbReference>
<dbReference type="RefSeq" id="WP_099115967.1">
    <property type="nucleotide sequence ID" value="NZ_CAWNQI010000077.1"/>
</dbReference>
<keyword evidence="1" id="KW-0732">Signal</keyword>
<feature type="domain" description="Filamentous haemagglutinin FhaB/tRNA nuclease CdiA-like TPS" evidence="2">
    <location>
        <begin position="39"/>
        <end position="157"/>
    </location>
</feature>
<dbReference type="EMBL" id="NITZ01000043">
    <property type="protein sequence ID" value="PHM45618.1"/>
    <property type="molecule type" value="Genomic_DNA"/>
</dbReference>